<reference evidence="1" key="2">
    <citation type="journal article" date="2022" name="New Phytol.">
        <title>Evolutionary transition to the ectomycorrhizal habit in the genomes of a hyperdiverse lineage of mushroom-forming fungi.</title>
        <authorList>
            <person name="Looney B."/>
            <person name="Miyauchi S."/>
            <person name="Morin E."/>
            <person name="Drula E."/>
            <person name="Courty P.E."/>
            <person name="Kohler A."/>
            <person name="Kuo A."/>
            <person name="LaButti K."/>
            <person name="Pangilinan J."/>
            <person name="Lipzen A."/>
            <person name="Riley R."/>
            <person name="Andreopoulos W."/>
            <person name="He G."/>
            <person name="Johnson J."/>
            <person name="Nolan M."/>
            <person name="Tritt A."/>
            <person name="Barry K.W."/>
            <person name="Grigoriev I.V."/>
            <person name="Nagy L.G."/>
            <person name="Hibbett D."/>
            <person name="Henrissat B."/>
            <person name="Matheny P.B."/>
            <person name="Labbe J."/>
            <person name="Martin F.M."/>
        </authorList>
    </citation>
    <scope>NUCLEOTIDE SEQUENCE</scope>
    <source>
        <strain evidence="1">FP105234-sp</strain>
    </source>
</reference>
<proteinExistence type="predicted"/>
<sequence length="195" mass="22642">MVYLKMAAVRLRQRGLDTVSDIRDITHMSRASLYRTWRLYSLTGSVSKKQPVSRGRPRHLIYHDIQYLLSLARHSPATFLDEYCDRLARNRLFHTSLATVHRAFVRAGLNLKQLQKLASERSPVKRADYIRRIGQYSPASLVFLDEVSKDERTYARLWGRAPKGQPVEGSFTKDLFLAYLRDDLVRCNELLESQS</sequence>
<organism evidence="1 2">
    <name type="scientific">Auriscalpium vulgare</name>
    <dbReference type="NCBI Taxonomy" id="40419"/>
    <lineage>
        <taxon>Eukaryota</taxon>
        <taxon>Fungi</taxon>
        <taxon>Dikarya</taxon>
        <taxon>Basidiomycota</taxon>
        <taxon>Agaricomycotina</taxon>
        <taxon>Agaricomycetes</taxon>
        <taxon>Russulales</taxon>
        <taxon>Auriscalpiaceae</taxon>
        <taxon>Auriscalpium</taxon>
    </lineage>
</organism>
<protein>
    <submittedName>
        <fullName evidence="1">Uncharacterized protein</fullName>
    </submittedName>
</protein>
<evidence type="ECO:0000313" key="2">
    <source>
        <dbReference type="Proteomes" id="UP000814033"/>
    </source>
</evidence>
<keyword evidence="2" id="KW-1185">Reference proteome</keyword>
<comment type="caution">
    <text evidence="1">The sequence shown here is derived from an EMBL/GenBank/DDBJ whole genome shotgun (WGS) entry which is preliminary data.</text>
</comment>
<dbReference type="EMBL" id="MU276716">
    <property type="protein sequence ID" value="KAI0037785.1"/>
    <property type="molecule type" value="Genomic_DNA"/>
</dbReference>
<dbReference type="Proteomes" id="UP000814033">
    <property type="component" value="Unassembled WGS sequence"/>
</dbReference>
<accession>A0ACB8R209</accession>
<name>A0ACB8R209_9AGAM</name>
<gene>
    <name evidence="1" type="ORF">FA95DRAFT_1506490</name>
</gene>
<reference evidence="1" key="1">
    <citation type="submission" date="2021-02" db="EMBL/GenBank/DDBJ databases">
        <authorList>
            <consortium name="DOE Joint Genome Institute"/>
            <person name="Ahrendt S."/>
            <person name="Looney B.P."/>
            <person name="Miyauchi S."/>
            <person name="Morin E."/>
            <person name="Drula E."/>
            <person name="Courty P.E."/>
            <person name="Chicoki N."/>
            <person name="Fauchery L."/>
            <person name="Kohler A."/>
            <person name="Kuo A."/>
            <person name="Labutti K."/>
            <person name="Pangilinan J."/>
            <person name="Lipzen A."/>
            <person name="Riley R."/>
            <person name="Andreopoulos W."/>
            <person name="He G."/>
            <person name="Johnson J."/>
            <person name="Barry K.W."/>
            <person name="Grigoriev I.V."/>
            <person name="Nagy L."/>
            <person name="Hibbett D."/>
            <person name="Henrissat B."/>
            <person name="Matheny P.B."/>
            <person name="Labbe J."/>
            <person name="Martin F."/>
        </authorList>
    </citation>
    <scope>NUCLEOTIDE SEQUENCE</scope>
    <source>
        <strain evidence="1">FP105234-sp</strain>
    </source>
</reference>
<evidence type="ECO:0000313" key="1">
    <source>
        <dbReference type="EMBL" id="KAI0037785.1"/>
    </source>
</evidence>